<dbReference type="InterPro" id="IPR037523">
    <property type="entry name" value="VOC_core"/>
</dbReference>
<dbReference type="EMBL" id="JBHUKR010000020">
    <property type="protein sequence ID" value="MFD2420577.1"/>
    <property type="molecule type" value="Genomic_DNA"/>
</dbReference>
<comment type="caution">
    <text evidence="2">The sequence shown here is derived from an EMBL/GenBank/DDBJ whole genome shotgun (WGS) entry which is preliminary data.</text>
</comment>
<dbReference type="PANTHER" id="PTHR36503">
    <property type="entry name" value="BLR2520 PROTEIN"/>
    <property type="match status" value="1"/>
</dbReference>
<protein>
    <submittedName>
        <fullName evidence="2">VOC family protein</fullName>
    </submittedName>
</protein>
<keyword evidence="3" id="KW-1185">Reference proteome</keyword>
<reference evidence="3" key="1">
    <citation type="journal article" date="2019" name="Int. J. Syst. Evol. Microbiol.">
        <title>The Global Catalogue of Microorganisms (GCM) 10K type strain sequencing project: providing services to taxonomists for standard genome sequencing and annotation.</title>
        <authorList>
            <consortium name="The Broad Institute Genomics Platform"/>
            <consortium name="The Broad Institute Genome Sequencing Center for Infectious Disease"/>
            <person name="Wu L."/>
            <person name="Ma J."/>
        </authorList>
    </citation>
    <scope>NUCLEOTIDE SEQUENCE [LARGE SCALE GENOMIC DNA]</scope>
    <source>
        <strain evidence="3">CGMCC 4.7645</strain>
    </source>
</reference>
<accession>A0ABW5G3F2</accession>
<dbReference type="PANTHER" id="PTHR36503:SF2">
    <property type="entry name" value="BLR2408 PROTEIN"/>
    <property type="match status" value="1"/>
</dbReference>
<dbReference type="PROSITE" id="PS51819">
    <property type="entry name" value="VOC"/>
    <property type="match status" value="1"/>
</dbReference>
<proteinExistence type="predicted"/>
<dbReference type="InterPro" id="IPR053863">
    <property type="entry name" value="Glyoxy/Ble-like_N"/>
</dbReference>
<dbReference type="Proteomes" id="UP001597417">
    <property type="component" value="Unassembled WGS sequence"/>
</dbReference>
<dbReference type="Pfam" id="PF22677">
    <property type="entry name" value="Ble-like_N"/>
    <property type="match status" value="1"/>
</dbReference>
<feature type="domain" description="VOC" evidence="1">
    <location>
        <begin position="4"/>
        <end position="129"/>
    </location>
</feature>
<gene>
    <name evidence="2" type="ORF">ACFSXZ_30045</name>
</gene>
<evidence type="ECO:0000259" key="1">
    <source>
        <dbReference type="PROSITE" id="PS51819"/>
    </source>
</evidence>
<dbReference type="RefSeq" id="WP_378268716.1">
    <property type="nucleotide sequence ID" value="NZ_JBHUKR010000020.1"/>
</dbReference>
<evidence type="ECO:0000313" key="2">
    <source>
        <dbReference type="EMBL" id="MFD2420577.1"/>
    </source>
</evidence>
<sequence>MPNQRIFVNLPVRDLTRAKVFWSGLGYVFDPQFTDENAACLVISDSIYVMLLTTEFFGNFAPGKEIVDASRAVEAIFALSAETREEVDALVDGALAAGATEPREPMDHGFMYQRSFDDLEGHQWEVVWMEPG</sequence>
<dbReference type="SUPFAM" id="SSF54593">
    <property type="entry name" value="Glyoxalase/Bleomycin resistance protein/Dihydroxybiphenyl dioxygenase"/>
    <property type="match status" value="1"/>
</dbReference>
<organism evidence="2 3">
    <name type="scientific">Amycolatopsis pigmentata</name>
    <dbReference type="NCBI Taxonomy" id="450801"/>
    <lineage>
        <taxon>Bacteria</taxon>
        <taxon>Bacillati</taxon>
        <taxon>Actinomycetota</taxon>
        <taxon>Actinomycetes</taxon>
        <taxon>Pseudonocardiales</taxon>
        <taxon>Pseudonocardiaceae</taxon>
        <taxon>Amycolatopsis</taxon>
    </lineage>
</organism>
<dbReference type="Gene3D" id="3.10.180.10">
    <property type="entry name" value="2,3-Dihydroxybiphenyl 1,2-Dioxygenase, domain 1"/>
    <property type="match status" value="1"/>
</dbReference>
<dbReference type="InterPro" id="IPR029068">
    <property type="entry name" value="Glyas_Bleomycin-R_OHBP_Dase"/>
</dbReference>
<name>A0ABW5G3F2_9PSEU</name>
<evidence type="ECO:0000313" key="3">
    <source>
        <dbReference type="Proteomes" id="UP001597417"/>
    </source>
</evidence>